<protein>
    <submittedName>
        <fullName evidence="1">Uncharacterized protein</fullName>
    </submittedName>
</protein>
<dbReference type="EMBL" id="JAKELL010000054">
    <property type="protein sequence ID" value="KAH8986473.1"/>
    <property type="molecule type" value="Genomic_DNA"/>
</dbReference>
<reference evidence="1" key="1">
    <citation type="submission" date="2022-01" db="EMBL/GenBank/DDBJ databases">
        <title>Comparative genomics reveals a dynamic genome evolution in the ectomycorrhizal milk-cap (Lactarius) mushrooms.</title>
        <authorList>
            <consortium name="DOE Joint Genome Institute"/>
            <person name="Lebreton A."/>
            <person name="Tang N."/>
            <person name="Kuo A."/>
            <person name="LaButti K."/>
            <person name="Drula E."/>
            <person name="Barry K."/>
            <person name="Clum A."/>
            <person name="Lipzen A."/>
            <person name="Mousain D."/>
            <person name="Ng V."/>
            <person name="Wang R."/>
            <person name="Wang X."/>
            <person name="Dai Y."/>
            <person name="Henrissat B."/>
            <person name="Grigoriev I.V."/>
            <person name="Guerin-Laguette A."/>
            <person name="Yu F."/>
            <person name="Martin F.M."/>
        </authorList>
    </citation>
    <scope>NUCLEOTIDE SEQUENCE</scope>
    <source>
        <strain evidence="1">QP</strain>
    </source>
</reference>
<sequence>MNHAQLFNMKEPIVIKLFGLDAYQSPYNPNPFIKGELAVGHQWKQLEKGKAEAEAEYEKLNGLEWTRKATAADFQPWFEKVDRLLMLTSGFRDNVGEKVLMKQLENVSEVYRVLTGEAAPDQLKDLGTPPVRRSRADYAEEEVEVMGFLASYANSPAKSRDLPAYHGFAQEYWE</sequence>
<evidence type="ECO:0000313" key="1">
    <source>
        <dbReference type="EMBL" id="KAH8986473.1"/>
    </source>
</evidence>
<dbReference type="AlphaFoldDB" id="A0AAD4LAC1"/>
<comment type="caution">
    <text evidence="1">The sequence shown here is derived from an EMBL/GenBank/DDBJ whole genome shotgun (WGS) entry which is preliminary data.</text>
</comment>
<gene>
    <name evidence="1" type="ORF">EDB92DRAFT_1949146</name>
</gene>
<dbReference type="Proteomes" id="UP001201163">
    <property type="component" value="Unassembled WGS sequence"/>
</dbReference>
<name>A0AAD4LAC1_9AGAM</name>
<organism evidence="1 2">
    <name type="scientific">Lactarius akahatsu</name>
    <dbReference type="NCBI Taxonomy" id="416441"/>
    <lineage>
        <taxon>Eukaryota</taxon>
        <taxon>Fungi</taxon>
        <taxon>Dikarya</taxon>
        <taxon>Basidiomycota</taxon>
        <taxon>Agaricomycotina</taxon>
        <taxon>Agaricomycetes</taxon>
        <taxon>Russulales</taxon>
        <taxon>Russulaceae</taxon>
        <taxon>Lactarius</taxon>
    </lineage>
</organism>
<keyword evidence="2" id="KW-1185">Reference proteome</keyword>
<evidence type="ECO:0000313" key="2">
    <source>
        <dbReference type="Proteomes" id="UP001201163"/>
    </source>
</evidence>
<proteinExistence type="predicted"/>
<accession>A0AAD4LAC1</accession>